<dbReference type="PANTHER" id="PTHR37311">
    <property type="entry name" value="2-PHOSPHOSULFOLACTATE PHOSPHATASE-RELATED"/>
    <property type="match status" value="1"/>
</dbReference>
<evidence type="ECO:0000313" key="8">
    <source>
        <dbReference type="Proteomes" id="UP001057580"/>
    </source>
</evidence>
<dbReference type="GO" id="GO:0000287">
    <property type="term" value="F:magnesium ion binding"/>
    <property type="evidence" value="ECO:0007669"/>
    <property type="project" value="InterPro"/>
</dbReference>
<evidence type="ECO:0000256" key="3">
    <source>
        <dbReference type="ARBA" id="ARBA00012953"/>
    </source>
</evidence>
<dbReference type="GeneID" id="74941115"/>
<comment type="similarity">
    <text evidence="2">Belongs to the ComB family.</text>
</comment>
<dbReference type="Pfam" id="PF04029">
    <property type="entry name" value="2-ph_phosp"/>
    <property type="match status" value="1"/>
</dbReference>
<name>A0A9E7UBT4_9EURY</name>
<dbReference type="EMBL" id="CP104003">
    <property type="protein sequence ID" value="UWM55024.1"/>
    <property type="molecule type" value="Genomic_DNA"/>
</dbReference>
<dbReference type="InterPro" id="IPR036702">
    <property type="entry name" value="ComB-like_sf"/>
</dbReference>
<evidence type="ECO:0000256" key="1">
    <source>
        <dbReference type="ARBA" id="ARBA00001946"/>
    </source>
</evidence>
<evidence type="ECO:0000256" key="6">
    <source>
        <dbReference type="ARBA" id="ARBA00033711"/>
    </source>
</evidence>
<dbReference type="GO" id="GO:0050545">
    <property type="term" value="F:sulfopyruvate decarboxylase activity"/>
    <property type="evidence" value="ECO:0007669"/>
    <property type="project" value="TreeGrafter"/>
</dbReference>
<dbReference type="EC" id="3.1.3.71" evidence="3"/>
<sequence length="250" mass="27363">MPAQPSSNRLDDRLIERCEDIPASPPPGDYVVVDTLHFSNTVIELLQQGATHVHVTDERGEEFAYREANPRAVIGGSSTDDYRPAEGYDFFNSPSFVQRLDVAGRPVSMTSSNGGRAVARLRAAGGDGVTVYVGSPMNAAALGRHLRERDRPVHLVSSGSRGEVAPEDHVGATLVSRYLDGLPPAETELDLFRRELRRAKGWEYVERHEIRRRDVLEYAMNLNSRAVLPRLEGDALYDVGRGGGSAPAAD</sequence>
<keyword evidence="5" id="KW-0460">Magnesium</keyword>
<evidence type="ECO:0000313" key="7">
    <source>
        <dbReference type="EMBL" id="UWM55024.1"/>
    </source>
</evidence>
<dbReference type="GO" id="GO:0050532">
    <property type="term" value="F:2-phosphosulfolactate phosphatase activity"/>
    <property type="evidence" value="ECO:0007669"/>
    <property type="project" value="UniProtKB-EC"/>
</dbReference>
<dbReference type="InterPro" id="IPR005238">
    <property type="entry name" value="ComB-like"/>
</dbReference>
<evidence type="ECO:0000256" key="4">
    <source>
        <dbReference type="ARBA" id="ARBA00022801"/>
    </source>
</evidence>
<evidence type="ECO:0000256" key="5">
    <source>
        <dbReference type="ARBA" id="ARBA00022842"/>
    </source>
</evidence>
<reference evidence="7" key="1">
    <citation type="submission" date="2022-09" db="EMBL/GenBank/DDBJ databases">
        <title>Diverse halophilic archaea isolated from saline environments.</title>
        <authorList>
            <person name="Cui H.-L."/>
        </authorList>
    </citation>
    <scope>NUCLEOTIDE SEQUENCE</scope>
    <source>
        <strain evidence="7">ZS-35-S2</strain>
    </source>
</reference>
<dbReference type="KEGG" id="ssai:N0B31_01795"/>
<comment type="catalytic activity">
    <reaction evidence="6">
        <text>(2R)-O-phospho-3-sulfolactate + H2O = (2R)-3-sulfolactate + phosphate</text>
        <dbReference type="Rhea" id="RHEA:23416"/>
        <dbReference type="ChEBI" id="CHEBI:15377"/>
        <dbReference type="ChEBI" id="CHEBI:15597"/>
        <dbReference type="ChEBI" id="CHEBI:43474"/>
        <dbReference type="ChEBI" id="CHEBI:58738"/>
        <dbReference type="EC" id="3.1.3.71"/>
    </reaction>
</comment>
<dbReference type="SUPFAM" id="SSF142823">
    <property type="entry name" value="ComB-like"/>
    <property type="match status" value="1"/>
</dbReference>
<gene>
    <name evidence="7" type="ORF">N0B31_01795</name>
</gene>
<dbReference type="PANTHER" id="PTHR37311:SF1">
    <property type="entry name" value="2-PHOSPHOSULFOLACTATE PHOSPHATASE-RELATED"/>
    <property type="match status" value="1"/>
</dbReference>
<keyword evidence="8" id="KW-1185">Reference proteome</keyword>
<keyword evidence="4" id="KW-0378">Hydrolase</keyword>
<dbReference type="RefSeq" id="WP_260594076.1">
    <property type="nucleotide sequence ID" value="NZ_CP104003.1"/>
</dbReference>
<dbReference type="AlphaFoldDB" id="A0A9E7UBT4"/>
<comment type="cofactor">
    <cofactor evidence="1">
        <name>Mg(2+)</name>
        <dbReference type="ChEBI" id="CHEBI:18420"/>
    </cofactor>
</comment>
<dbReference type="Gene3D" id="3.90.1560.10">
    <property type="entry name" value="ComB-like"/>
    <property type="match status" value="1"/>
</dbReference>
<evidence type="ECO:0000256" key="2">
    <source>
        <dbReference type="ARBA" id="ARBA00009997"/>
    </source>
</evidence>
<dbReference type="Proteomes" id="UP001057580">
    <property type="component" value="Chromosome"/>
</dbReference>
<protein>
    <recommendedName>
        <fullName evidence="3">2-phosphosulfolactate phosphatase</fullName>
        <ecNumber evidence="3">3.1.3.71</ecNumber>
    </recommendedName>
</protein>
<proteinExistence type="inferred from homology"/>
<accession>A0A9E7UBT4</accession>
<organism evidence="7 8">
    <name type="scientific">Salinirubellus salinus</name>
    <dbReference type="NCBI Taxonomy" id="1364945"/>
    <lineage>
        <taxon>Archaea</taxon>
        <taxon>Methanobacteriati</taxon>
        <taxon>Methanobacteriota</taxon>
        <taxon>Stenosarchaea group</taxon>
        <taxon>Halobacteria</taxon>
        <taxon>Halobacteriales</taxon>
        <taxon>Natronomonadaceae</taxon>
        <taxon>Salinirubellus</taxon>
    </lineage>
</organism>